<name>A0A367GUM1_9SPHI</name>
<keyword evidence="1" id="KW-1133">Transmembrane helix</keyword>
<comment type="caution">
    <text evidence="2">The sequence shown here is derived from an EMBL/GenBank/DDBJ whole genome shotgun (WGS) entry which is preliminary data.</text>
</comment>
<reference evidence="2 3" key="1">
    <citation type="submission" date="2018-05" db="EMBL/GenBank/DDBJ databases">
        <title>Mucilaginibacter hurinus sp. nov., isolated from briquette warehouse soil.</title>
        <authorList>
            <person name="Choi L."/>
        </authorList>
    </citation>
    <scope>NUCLEOTIDE SEQUENCE [LARGE SCALE GENOMIC DNA]</scope>
    <source>
        <strain evidence="2 3">ZR32</strain>
    </source>
</reference>
<keyword evidence="1" id="KW-0812">Transmembrane</keyword>
<dbReference type="EMBL" id="QGDC01000001">
    <property type="protein sequence ID" value="RCH56908.1"/>
    <property type="molecule type" value="Genomic_DNA"/>
</dbReference>
<dbReference type="InterPro" id="IPR025324">
    <property type="entry name" value="DUF4230"/>
</dbReference>
<dbReference type="Proteomes" id="UP000253209">
    <property type="component" value="Unassembled WGS sequence"/>
</dbReference>
<protein>
    <submittedName>
        <fullName evidence="2">DUF4230 domain-containing protein</fullName>
    </submittedName>
</protein>
<dbReference type="Pfam" id="PF14014">
    <property type="entry name" value="DUF4230"/>
    <property type="match status" value="1"/>
</dbReference>
<dbReference type="AlphaFoldDB" id="A0A367GUM1"/>
<gene>
    <name evidence="2" type="ORF">DJ568_02300</name>
</gene>
<evidence type="ECO:0000313" key="2">
    <source>
        <dbReference type="EMBL" id="RCH56908.1"/>
    </source>
</evidence>
<evidence type="ECO:0000256" key="1">
    <source>
        <dbReference type="SAM" id="Phobius"/>
    </source>
</evidence>
<keyword evidence="3" id="KW-1185">Reference proteome</keyword>
<proteinExistence type="predicted"/>
<keyword evidence="1" id="KW-0472">Membrane</keyword>
<sequence length="192" mass="21790">MRSRLSISLIISLVIVGFLIFIFFYVKRQFSKSHTEVSQVVMVKKITSMGKLELVKYAMKDIVEKKEVHTILPDERVLFLAVGEVTACIDLTKVKATDVKQTADSVIVTLPQPEICYVKLDHQQSKVYDISGAWFPGNAKEMVEEVYKIAEQKILEASREMHITDKAKENAGLIFKPLLETIANKKVALQFK</sequence>
<feature type="transmembrane region" description="Helical" evidence="1">
    <location>
        <begin position="6"/>
        <end position="26"/>
    </location>
</feature>
<dbReference type="OrthoDB" id="791023at2"/>
<evidence type="ECO:0000313" key="3">
    <source>
        <dbReference type="Proteomes" id="UP000253209"/>
    </source>
</evidence>
<accession>A0A367GUM1</accession>
<organism evidence="2 3">
    <name type="scientific">Mucilaginibacter hurinus</name>
    <dbReference type="NCBI Taxonomy" id="2201324"/>
    <lineage>
        <taxon>Bacteria</taxon>
        <taxon>Pseudomonadati</taxon>
        <taxon>Bacteroidota</taxon>
        <taxon>Sphingobacteriia</taxon>
        <taxon>Sphingobacteriales</taxon>
        <taxon>Sphingobacteriaceae</taxon>
        <taxon>Mucilaginibacter</taxon>
    </lineage>
</organism>